<dbReference type="PANTHER" id="PTHR47165:SF4">
    <property type="entry name" value="OS03G0429900 PROTEIN"/>
    <property type="match status" value="1"/>
</dbReference>
<accession>A0ABQ7CZB8</accession>
<dbReference type="Proteomes" id="UP000266723">
    <property type="component" value="Unassembled WGS sequence"/>
</dbReference>
<dbReference type="Gene3D" id="2.40.50.140">
    <property type="entry name" value="Nucleic acid-binding proteins"/>
    <property type="match status" value="2"/>
</dbReference>
<sequence length="309" mass="34178">MANSYTLLADLKAGRCSNTAAVRLLRFWEARNVKKGGELMSLDMLPLDENSTLIQGSVSAIRQLKFRKRLTEGSVYMLSGFGVARSNPNFRLSDAPLSIRFNDGTSFDKLTDSVRTIPAELFRFRPYNQLLELANTGKQLPDIIGELIAIRSTITHHIPGAQRVMLTLRLQSGDNVCVSLFDSMALAFHNKFDTYGKEPKVVLATSEKKFSTSNLPGHGTEQGTFSSKVVHAQKIEPLTISELNQFIITADSQIIEFLCTAKVTGIQQDDGWCYIGCSGCSKKLLREISSFTCVSCNETNVVASLRCDF</sequence>
<evidence type="ECO:0000313" key="2">
    <source>
        <dbReference type="Proteomes" id="UP000266723"/>
    </source>
</evidence>
<dbReference type="CDD" id="cd04480">
    <property type="entry name" value="RPA1_DBD_A_like"/>
    <property type="match status" value="1"/>
</dbReference>
<comment type="caution">
    <text evidence="1">The sequence shown here is derived from an EMBL/GenBank/DDBJ whole genome shotgun (WGS) entry which is preliminary data.</text>
</comment>
<evidence type="ECO:0008006" key="3">
    <source>
        <dbReference type="Google" id="ProtNLM"/>
    </source>
</evidence>
<dbReference type="PANTHER" id="PTHR47165">
    <property type="entry name" value="OS03G0429900 PROTEIN"/>
    <property type="match status" value="1"/>
</dbReference>
<dbReference type="EMBL" id="QGKV02000759">
    <property type="protein sequence ID" value="KAF3564704.1"/>
    <property type="molecule type" value="Genomic_DNA"/>
</dbReference>
<name>A0ABQ7CZB8_BRACR</name>
<dbReference type="SUPFAM" id="SSF50249">
    <property type="entry name" value="Nucleic acid-binding proteins"/>
    <property type="match status" value="1"/>
</dbReference>
<reference evidence="1 2" key="1">
    <citation type="journal article" date="2020" name="BMC Genomics">
        <title>Intraspecific diversification of the crop wild relative Brassica cretica Lam. using demographic model selection.</title>
        <authorList>
            <person name="Kioukis A."/>
            <person name="Michalopoulou V.A."/>
            <person name="Briers L."/>
            <person name="Pirintsos S."/>
            <person name="Studholme D.J."/>
            <person name="Pavlidis P."/>
            <person name="Sarris P.F."/>
        </authorList>
    </citation>
    <scope>NUCLEOTIDE SEQUENCE [LARGE SCALE GENOMIC DNA]</scope>
    <source>
        <strain evidence="2">cv. PFS-1207/04</strain>
    </source>
</reference>
<evidence type="ECO:0000313" key="1">
    <source>
        <dbReference type="EMBL" id="KAF3564704.1"/>
    </source>
</evidence>
<dbReference type="InterPro" id="IPR012340">
    <property type="entry name" value="NA-bd_OB-fold"/>
</dbReference>
<gene>
    <name evidence="1" type="ORF">DY000_02011810</name>
</gene>
<keyword evidence="2" id="KW-1185">Reference proteome</keyword>
<organism evidence="1 2">
    <name type="scientific">Brassica cretica</name>
    <name type="common">Mustard</name>
    <dbReference type="NCBI Taxonomy" id="69181"/>
    <lineage>
        <taxon>Eukaryota</taxon>
        <taxon>Viridiplantae</taxon>
        <taxon>Streptophyta</taxon>
        <taxon>Embryophyta</taxon>
        <taxon>Tracheophyta</taxon>
        <taxon>Spermatophyta</taxon>
        <taxon>Magnoliopsida</taxon>
        <taxon>eudicotyledons</taxon>
        <taxon>Gunneridae</taxon>
        <taxon>Pentapetalae</taxon>
        <taxon>rosids</taxon>
        <taxon>malvids</taxon>
        <taxon>Brassicales</taxon>
        <taxon>Brassicaceae</taxon>
        <taxon>Brassiceae</taxon>
        <taxon>Brassica</taxon>
    </lineage>
</organism>
<protein>
    <recommendedName>
        <fullName evidence="3">Replication factor A C-terminal domain-containing protein</fullName>
    </recommendedName>
</protein>
<proteinExistence type="predicted"/>